<dbReference type="InterPro" id="IPR008753">
    <property type="entry name" value="Peptidase_M13_N"/>
</dbReference>
<dbReference type="PANTHER" id="PTHR11733">
    <property type="entry name" value="ZINC METALLOPROTEASE FAMILY M13 NEPRILYSIN-RELATED"/>
    <property type="match status" value="1"/>
</dbReference>
<proteinExistence type="inferred from homology"/>
<keyword evidence="4" id="KW-1185">Reference proteome</keyword>
<protein>
    <submittedName>
        <fullName evidence="3">Endothelin-converting enzyme 1-like protein</fullName>
    </submittedName>
</protein>
<dbReference type="InterPro" id="IPR000718">
    <property type="entry name" value="Peptidase_M13"/>
</dbReference>
<comment type="caution">
    <text evidence="3">The sequence shown here is derived from an EMBL/GenBank/DDBJ whole genome shotgun (WGS) entry which is preliminary data.</text>
</comment>
<name>A0A443S3W1_9ACAR</name>
<evidence type="ECO:0000259" key="2">
    <source>
        <dbReference type="Pfam" id="PF05649"/>
    </source>
</evidence>
<dbReference type="PROSITE" id="PS51885">
    <property type="entry name" value="NEPRILYSIN"/>
    <property type="match status" value="1"/>
</dbReference>
<dbReference type="Pfam" id="PF05649">
    <property type="entry name" value="Peptidase_M13_N"/>
    <property type="match status" value="1"/>
</dbReference>
<dbReference type="GO" id="GO:0004222">
    <property type="term" value="F:metalloendopeptidase activity"/>
    <property type="evidence" value="ECO:0007669"/>
    <property type="project" value="InterPro"/>
</dbReference>
<dbReference type="GO" id="GO:0016485">
    <property type="term" value="P:protein processing"/>
    <property type="evidence" value="ECO:0007669"/>
    <property type="project" value="TreeGrafter"/>
</dbReference>
<evidence type="ECO:0000313" key="4">
    <source>
        <dbReference type="Proteomes" id="UP000288716"/>
    </source>
</evidence>
<accession>A0A443S3W1</accession>
<evidence type="ECO:0000313" key="3">
    <source>
        <dbReference type="EMBL" id="RWS22161.1"/>
    </source>
</evidence>
<dbReference type="PANTHER" id="PTHR11733:SF240">
    <property type="entry name" value="GH14155P-RELATED"/>
    <property type="match status" value="1"/>
</dbReference>
<dbReference type="OrthoDB" id="6435544at2759"/>
<dbReference type="InterPro" id="IPR042089">
    <property type="entry name" value="Peptidase_M13_dom_2"/>
</dbReference>
<dbReference type="GO" id="GO:0005886">
    <property type="term" value="C:plasma membrane"/>
    <property type="evidence" value="ECO:0007669"/>
    <property type="project" value="TreeGrafter"/>
</dbReference>
<reference evidence="3 4" key="1">
    <citation type="journal article" date="2018" name="Gigascience">
        <title>Genomes of trombidid mites reveal novel predicted allergens and laterally-transferred genes associated with secondary metabolism.</title>
        <authorList>
            <person name="Dong X."/>
            <person name="Chaisiri K."/>
            <person name="Xia D."/>
            <person name="Armstrong S.D."/>
            <person name="Fang Y."/>
            <person name="Donnelly M.J."/>
            <person name="Kadowaki T."/>
            <person name="McGarry J.W."/>
            <person name="Darby A.C."/>
            <person name="Makepeace B.L."/>
        </authorList>
    </citation>
    <scope>NUCLEOTIDE SEQUENCE [LARGE SCALE GENOMIC DNA]</scope>
    <source>
        <strain evidence="3">UoL-UT</strain>
    </source>
</reference>
<feature type="domain" description="Peptidase M13 N-terminal" evidence="2">
    <location>
        <begin position="30"/>
        <end position="257"/>
    </location>
</feature>
<dbReference type="Proteomes" id="UP000288716">
    <property type="component" value="Unassembled WGS sequence"/>
</dbReference>
<dbReference type="InterPro" id="IPR024079">
    <property type="entry name" value="MetalloPept_cat_dom_sf"/>
</dbReference>
<feature type="non-terminal residue" evidence="3">
    <location>
        <position position="272"/>
    </location>
</feature>
<dbReference type="SUPFAM" id="SSF55486">
    <property type="entry name" value="Metalloproteases ('zincins'), catalytic domain"/>
    <property type="match status" value="1"/>
</dbReference>
<evidence type="ECO:0000256" key="1">
    <source>
        <dbReference type="ARBA" id="ARBA00007357"/>
    </source>
</evidence>
<dbReference type="Gene3D" id="1.10.1380.10">
    <property type="entry name" value="Neutral endopeptidase , domain2"/>
    <property type="match status" value="1"/>
</dbReference>
<dbReference type="AlphaFoldDB" id="A0A443S3W1"/>
<gene>
    <name evidence="3" type="ORF">B4U80_11691</name>
</gene>
<comment type="similarity">
    <text evidence="1">Belongs to the peptidase M13 family.</text>
</comment>
<dbReference type="EMBL" id="NCKV01009618">
    <property type="protein sequence ID" value="RWS22161.1"/>
    <property type="molecule type" value="Genomic_DNA"/>
</dbReference>
<dbReference type="VEuPathDB" id="VectorBase:LDEU009879"/>
<organism evidence="3 4">
    <name type="scientific">Leptotrombidium deliense</name>
    <dbReference type="NCBI Taxonomy" id="299467"/>
    <lineage>
        <taxon>Eukaryota</taxon>
        <taxon>Metazoa</taxon>
        <taxon>Ecdysozoa</taxon>
        <taxon>Arthropoda</taxon>
        <taxon>Chelicerata</taxon>
        <taxon>Arachnida</taxon>
        <taxon>Acari</taxon>
        <taxon>Acariformes</taxon>
        <taxon>Trombidiformes</taxon>
        <taxon>Prostigmata</taxon>
        <taxon>Anystina</taxon>
        <taxon>Parasitengona</taxon>
        <taxon>Trombiculoidea</taxon>
        <taxon>Trombiculidae</taxon>
        <taxon>Leptotrombidium</taxon>
    </lineage>
</organism>
<sequence length="272" mass="31220">MNYLCSQLASPQYFLIGHILEDPNLSDAEKNEKVTIFRQLVTVYLNVLKTASSSSVSNDEIESFLDDMISFERSLVKIGVPYYETVEDNNQLEVNFTDLNKKFPELNLINLFKQVFESVKIELLANETFQINDVKYFEQLAGVLKGTDKKILANYAKLRILQSVAETPITIAISLEEKDQKETLCSTLTEKIFGLALSRFYVKYYLPNSTVQEMKTFVTELKAALTQTLQSNEWMDDGTKLWAQLKLNRMYSYIAIPSWITSDDDLDKVYGD</sequence>
<dbReference type="Gene3D" id="3.40.390.10">
    <property type="entry name" value="Collagenase (Catalytic Domain)"/>
    <property type="match status" value="1"/>
</dbReference>